<evidence type="ECO:0000313" key="10">
    <source>
        <dbReference type="Proteomes" id="UP001497525"/>
    </source>
</evidence>
<dbReference type="PROSITE" id="PS50994">
    <property type="entry name" value="INTEGRASE"/>
    <property type="match status" value="1"/>
</dbReference>
<gene>
    <name evidence="9" type="ORF">CDAUBV1_LOCUS15191</name>
</gene>
<dbReference type="SUPFAM" id="SSF56672">
    <property type="entry name" value="DNA/RNA polymerases"/>
    <property type="match status" value="1"/>
</dbReference>
<evidence type="ECO:0000313" key="9">
    <source>
        <dbReference type="EMBL" id="CAL5140013.1"/>
    </source>
</evidence>
<keyword evidence="3" id="KW-0540">Nuclease</keyword>
<dbReference type="AlphaFoldDB" id="A0AAV2TUI2"/>
<dbReference type="GO" id="GO:0015074">
    <property type="term" value="P:DNA integration"/>
    <property type="evidence" value="ECO:0007669"/>
    <property type="project" value="InterPro"/>
</dbReference>
<dbReference type="InterPro" id="IPR043502">
    <property type="entry name" value="DNA/RNA_pol_sf"/>
</dbReference>
<dbReference type="Pfam" id="PF17921">
    <property type="entry name" value="Integrase_H2C2"/>
    <property type="match status" value="1"/>
</dbReference>
<dbReference type="InterPro" id="IPR036397">
    <property type="entry name" value="RNaseH_sf"/>
</dbReference>
<evidence type="ECO:0000256" key="5">
    <source>
        <dbReference type="ARBA" id="ARBA00022801"/>
    </source>
</evidence>
<name>A0AAV2TUI2_CALDB</name>
<evidence type="ECO:0000256" key="2">
    <source>
        <dbReference type="ARBA" id="ARBA00022695"/>
    </source>
</evidence>
<keyword evidence="2" id="KW-0548">Nucleotidyltransferase</keyword>
<organism evidence="9 10">
    <name type="scientific">Calicophoron daubneyi</name>
    <name type="common">Rumen fluke</name>
    <name type="synonym">Paramphistomum daubneyi</name>
    <dbReference type="NCBI Taxonomy" id="300641"/>
    <lineage>
        <taxon>Eukaryota</taxon>
        <taxon>Metazoa</taxon>
        <taxon>Spiralia</taxon>
        <taxon>Lophotrochozoa</taxon>
        <taxon>Platyhelminthes</taxon>
        <taxon>Trematoda</taxon>
        <taxon>Digenea</taxon>
        <taxon>Plagiorchiida</taxon>
        <taxon>Pronocephalata</taxon>
        <taxon>Paramphistomoidea</taxon>
        <taxon>Paramphistomidae</taxon>
        <taxon>Calicophoron</taxon>
    </lineage>
</organism>
<accession>A0AAV2TUI2</accession>
<dbReference type="InterPro" id="IPR012337">
    <property type="entry name" value="RNaseH-like_sf"/>
</dbReference>
<dbReference type="Proteomes" id="UP001497525">
    <property type="component" value="Unassembled WGS sequence"/>
</dbReference>
<evidence type="ECO:0000256" key="1">
    <source>
        <dbReference type="ARBA" id="ARBA00022679"/>
    </source>
</evidence>
<proteinExistence type="predicted"/>
<dbReference type="Gene3D" id="1.10.340.70">
    <property type="match status" value="1"/>
</dbReference>
<dbReference type="FunFam" id="3.30.420.10:FF:000131">
    <property type="entry name" value="Protein CBG26278"/>
    <property type="match status" value="1"/>
</dbReference>
<dbReference type="GO" id="GO:0004519">
    <property type="term" value="F:endonuclease activity"/>
    <property type="evidence" value="ECO:0007669"/>
    <property type="project" value="UniProtKB-KW"/>
</dbReference>
<keyword evidence="1" id="KW-0808">Transferase</keyword>
<keyword evidence="4" id="KW-0255">Endonuclease</keyword>
<reference evidence="9" key="1">
    <citation type="submission" date="2024-06" db="EMBL/GenBank/DDBJ databases">
        <authorList>
            <person name="Liu X."/>
            <person name="Lenzi L."/>
            <person name="Haldenby T S."/>
            <person name="Uol C."/>
        </authorList>
    </citation>
    <scope>NUCLEOTIDE SEQUENCE</scope>
</reference>
<dbReference type="PANTHER" id="PTHR37984:SF5">
    <property type="entry name" value="PROTEIN NYNRIN-LIKE"/>
    <property type="match status" value="1"/>
</dbReference>
<evidence type="ECO:0000256" key="3">
    <source>
        <dbReference type="ARBA" id="ARBA00022722"/>
    </source>
</evidence>
<keyword evidence="6" id="KW-0695">RNA-directed DNA polymerase</keyword>
<dbReference type="SUPFAM" id="SSF53098">
    <property type="entry name" value="Ribonuclease H-like"/>
    <property type="match status" value="1"/>
</dbReference>
<evidence type="ECO:0000256" key="4">
    <source>
        <dbReference type="ARBA" id="ARBA00022759"/>
    </source>
</evidence>
<dbReference type="InterPro" id="IPR001584">
    <property type="entry name" value="Integrase_cat-core"/>
</dbReference>
<comment type="caution">
    <text evidence="9">The sequence shown here is derived from an EMBL/GenBank/DDBJ whole genome shotgun (WGS) entry which is preliminary data.</text>
</comment>
<dbReference type="EMBL" id="CAXLJL010000689">
    <property type="protein sequence ID" value="CAL5140013.1"/>
    <property type="molecule type" value="Genomic_DNA"/>
</dbReference>
<dbReference type="GO" id="GO:0003964">
    <property type="term" value="F:RNA-directed DNA polymerase activity"/>
    <property type="evidence" value="ECO:0007669"/>
    <property type="project" value="UniProtKB-KW"/>
</dbReference>
<protein>
    <recommendedName>
        <fullName evidence="8">Integrase catalytic domain-containing protein</fullName>
    </recommendedName>
</protein>
<evidence type="ECO:0000259" key="8">
    <source>
        <dbReference type="PROSITE" id="PS50994"/>
    </source>
</evidence>
<evidence type="ECO:0000256" key="7">
    <source>
        <dbReference type="SAM" id="MobiDB-lite"/>
    </source>
</evidence>
<dbReference type="GO" id="GO:0016787">
    <property type="term" value="F:hydrolase activity"/>
    <property type="evidence" value="ECO:0007669"/>
    <property type="project" value="UniProtKB-KW"/>
</dbReference>
<dbReference type="FunFam" id="1.10.340.70:FF:000003">
    <property type="entry name" value="Protein CBG25708"/>
    <property type="match status" value="1"/>
</dbReference>
<dbReference type="PANTHER" id="PTHR37984">
    <property type="entry name" value="PROTEIN CBG26694"/>
    <property type="match status" value="1"/>
</dbReference>
<dbReference type="InterPro" id="IPR041588">
    <property type="entry name" value="Integrase_H2C2"/>
</dbReference>
<dbReference type="InterPro" id="IPR050951">
    <property type="entry name" value="Retrovirus_Pol_polyprotein"/>
</dbReference>
<feature type="region of interest" description="Disordered" evidence="7">
    <location>
        <begin position="566"/>
        <end position="588"/>
    </location>
</feature>
<dbReference type="Pfam" id="PF17917">
    <property type="entry name" value="RT_RNaseH"/>
    <property type="match status" value="1"/>
</dbReference>
<dbReference type="Gene3D" id="3.30.420.10">
    <property type="entry name" value="Ribonuclease H-like superfamily/Ribonuclease H"/>
    <property type="match status" value="1"/>
</dbReference>
<dbReference type="InterPro" id="IPR041373">
    <property type="entry name" value="RT_RNaseH"/>
</dbReference>
<sequence>MSDLLLTHYNPALPITVASDASGYGIGAVISHTFPDGTEKPIAHAARSLTSAERNYSQIEKEALSIIFAVKKFHKMLYGRHFTLLTDHKPLLTVFGSKKGIPTYTANRLQRWATTLLAYDFTIKYQSTTTFGQADALSRLIGSQANSAEDSIIATIEAESDVNRILSDALRALPVTAEQIKQATATDRELQTLTKFLRTKWPKGPLDNNLQQYFRRRDSLEIVDSCIMFADRVVVPAALRPRVLRQLHRGHPGINRMKSLARSYVYWPGMDTDLENIGRSCQNCALAAKNPPKCELHSWPTPTTPWQRVHIDFAGPVAGQMYLIIVDAYSKWPEILAMKHATTEATIEKLEDIFGYFGIPETLVSDNGTQFTSEVFQDFCQRLAIQHVHSPPYHPQSNGQAERFVDTFKRALAKARGEGTPSSVLRVFLNAYRTTPNPNAPQGKSPAECMLGRPIRTIFTNMLPRSTPYGQRNTKMDDRFNRQHGARPKVFRPGDLVLARDYRSTEFWRPGTITGRRGNVLYEVQVGRQTWIRHANQLRPNHGQVQALPPPSIQLDILLDTFDLPHNEQAAPPAQSTTSKTRLPQRWTDRLRRQVRPLQVNPYLQTYDNAP</sequence>
<evidence type="ECO:0000256" key="6">
    <source>
        <dbReference type="ARBA" id="ARBA00022918"/>
    </source>
</evidence>
<dbReference type="CDD" id="cd09274">
    <property type="entry name" value="RNase_HI_RT_Ty3"/>
    <property type="match status" value="1"/>
</dbReference>
<dbReference type="Pfam" id="PF00665">
    <property type="entry name" value="rve"/>
    <property type="match status" value="1"/>
</dbReference>
<feature type="domain" description="Integrase catalytic" evidence="8">
    <location>
        <begin position="301"/>
        <end position="454"/>
    </location>
</feature>
<keyword evidence="5" id="KW-0378">Hydrolase</keyword>
<dbReference type="GO" id="GO:0003676">
    <property type="term" value="F:nucleic acid binding"/>
    <property type="evidence" value="ECO:0007669"/>
    <property type="project" value="InterPro"/>
</dbReference>